<keyword evidence="2" id="KW-1185">Reference proteome</keyword>
<evidence type="ECO:0000313" key="2">
    <source>
        <dbReference type="Proteomes" id="UP000799754"/>
    </source>
</evidence>
<sequence length="511" mass="56495">MKWTTIATALAAMPLASAAGYSKEQYRSGEVMEKMMAAKEGAWAKQRAAGAYDNKKWKDFHKKRVNKNRIECENGRVEAVKGDADQTYKCKNIVLTPPWDLYDFKTHEELGNPPPVSEGSGSWGWTHKGREFIAIGQTNGTAFAEVTSKGELEYLGRLPAQASPVIWHEMKSLGDYLFVGSEGAGHGVQIFDFKKLLKLSPKEPKVFDPATDLTAWFNDLTEGAGIAGRSHNVVTNEEKGYAVAVGSGGRAGRNDTCAGGLIFINVDDITKPYKEGCAPQDGYVHDAQCIVYRGPHKKYYGRDICYGYNEDTLTIYDVTNKKGFNASTVISRTPYKGASYTHQGWVLDPYWQTHLVMDDELDEGEIEGGIDTDPESVAKDGYPATYIWDITNLEAPKNTGYYKSTTRAVDHNQFVHDGLAYQSNYQAGLRILDVSSIPRHPDGSRVEEIAYFDVFPGDDAVAGGGQALWDAGTWSHYTFPSGYTVINTIDRGAFVVKPKFGRGKGKYFGQY</sequence>
<dbReference type="Proteomes" id="UP000799754">
    <property type="component" value="Unassembled WGS sequence"/>
</dbReference>
<dbReference type="EMBL" id="MU006707">
    <property type="protein sequence ID" value="KAF2630373.1"/>
    <property type="molecule type" value="Genomic_DNA"/>
</dbReference>
<organism evidence="1 2">
    <name type="scientific">Macroventuria anomochaeta</name>
    <dbReference type="NCBI Taxonomy" id="301207"/>
    <lineage>
        <taxon>Eukaryota</taxon>
        <taxon>Fungi</taxon>
        <taxon>Dikarya</taxon>
        <taxon>Ascomycota</taxon>
        <taxon>Pezizomycotina</taxon>
        <taxon>Dothideomycetes</taxon>
        <taxon>Pleosporomycetidae</taxon>
        <taxon>Pleosporales</taxon>
        <taxon>Pleosporineae</taxon>
        <taxon>Didymellaceae</taxon>
        <taxon>Macroventuria</taxon>
    </lineage>
</organism>
<evidence type="ECO:0000313" key="1">
    <source>
        <dbReference type="EMBL" id="KAF2630373.1"/>
    </source>
</evidence>
<reference evidence="1" key="1">
    <citation type="journal article" date="2020" name="Stud. Mycol.">
        <title>101 Dothideomycetes genomes: a test case for predicting lifestyles and emergence of pathogens.</title>
        <authorList>
            <person name="Haridas S."/>
            <person name="Albert R."/>
            <person name="Binder M."/>
            <person name="Bloem J."/>
            <person name="Labutti K."/>
            <person name="Salamov A."/>
            <person name="Andreopoulos B."/>
            <person name="Baker S."/>
            <person name="Barry K."/>
            <person name="Bills G."/>
            <person name="Bluhm B."/>
            <person name="Cannon C."/>
            <person name="Castanera R."/>
            <person name="Culley D."/>
            <person name="Daum C."/>
            <person name="Ezra D."/>
            <person name="Gonzalez J."/>
            <person name="Henrissat B."/>
            <person name="Kuo A."/>
            <person name="Liang C."/>
            <person name="Lipzen A."/>
            <person name="Lutzoni F."/>
            <person name="Magnuson J."/>
            <person name="Mondo S."/>
            <person name="Nolan M."/>
            <person name="Ohm R."/>
            <person name="Pangilinan J."/>
            <person name="Park H.-J."/>
            <person name="Ramirez L."/>
            <person name="Alfaro M."/>
            <person name="Sun H."/>
            <person name="Tritt A."/>
            <person name="Yoshinaga Y."/>
            <person name="Zwiers L.-H."/>
            <person name="Turgeon B."/>
            <person name="Goodwin S."/>
            <person name="Spatafora J."/>
            <person name="Crous P."/>
            <person name="Grigoriev I."/>
        </authorList>
    </citation>
    <scope>NUCLEOTIDE SEQUENCE</scope>
    <source>
        <strain evidence="1">CBS 525.71</strain>
    </source>
</reference>
<protein>
    <submittedName>
        <fullName evidence="1">Uncharacterized protein</fullName>
    </submittedName>
</protein>
<gene>
    <name evidence="1" type="ORF">BU25DRAFT_335386</name>
</gene>
<comment type="caution">
    <text evidence="1">The sequence shown here is derived from an EMBL/GenBank/DDBJ whole genome shotgun (WGS) entry which is preliminary data.</text>
</comment>
<accession>A0ACB6S8S9</accession>
<proteinExistence type="predicted"/>
<name>A0ACB6S8S9_9PLEO</name>